<proteinExistence type="predicted"/>
<comment type="caution">
    <text evidence="2">The sequence shown here is derived from an EMBL/GenBank/DDBJ whole genome shotgun (WGS) entry which is preliminary data.</text>
</comment>
<feature type="compositionally biased region" description="Low complexity" evidence="1">
    <location>
        <begin position="40"/>
        <end position="51"/>
    </location>
</feature>
<dbReference type="RefSeq" id="WP_066539648.1">
    <property type="nucleotide sequence ID" value="NZ_DALZQJ010000020.1"/>
</dbReference>
<organism evidence="2 3">
    <name type="scientific">Comamonas terrigena</name>
    <dbReference type="NCBI Taxonomy" id="32013"/>
    <lineage>
        <taxon>Bacteria</taxon>
        <taxon>Pseudomonadati</taxon>
        <taxon>Pseudomonadota</taxon>
        <taxon>Betaproteobacteria</taxon>
        <taxon>Burkholderiales</taxon>
        <taxon>Comamonadaceae</taxon>
        <taxon>Comamonas</taxon>
    </lineage>
</organism>
<feature type="region of interest" description="Disordered" evidence="1">
    <location>
        <begin position="36"/>
        <end position="60"/>
    </location>
</feature>
<evidence type="ECO:0000256" key="1">
    <source>
        <dbReference type="SAM" id="MobiDB-lite"/>
    </source>
</evidence>
<dbReference type="Proteomes" id="UP000220246">
    <property type="component" value="Unassembled WGS sequence"/>
</dbReference>
<evidence type="ECO:0008006" key="4">
    <source>
        <dbReference type="Google" id="ProtNLM"/>
    </source>
</evidence>
<name>A0A2A7UT62_COMTR</name>
<reference evidence="3" key="1">
    <citation type="submission" date="2017-09" db="EMBL/GenBank/DDBJ databases">
        <title>FDA dAtabase for Regulatory Grade micrObial Sequences (FDA-ARGOS): Supporting development and validation of Infectious Disease Dx tests.</title>
        <authorList>
            <person name="Minogue T."/>
            <person name="Wolcott M."/>
            <person name="Wasieloski L."/>
            <person name="Aguilar W."/>
            <person name="Moore D."/>
            <person name="Tallon L."/>
            <person name="Sadzewicz L."/>
            <person name="Ott S."/>
            <person name="Zhao X."/>
            <person name="Nagaraj S."/>
            <person name="Vavikolanu K."/>
            <person name="Aluvathingal J."/>
            <person name="Nadendla S."/>
            <person name="Sichtig H."/>
        </authorList>
    </citation>
    <scope>NUCLEOTIDE SEQUENCE [LARGE SCALE GENOMIC DNA]</scope>
    <source>
        <strain evidence="3">FDAARGOS_394</strain>
    </source>
</reference>
<dbReference type="EMBL" id="PDEA01000001">
    <property type="protein sequence ID" value="PEH88480.1"/>
    <property type="molecule type" value="Genomic_DNA"/>
</dbReference>
<evidence type="ECO:0000313" key="2">
    <source>
        <dbReference type="EMBL" id="PEH88480.1"/>
    </source>
</evidence>
<dbReference type="GeneID" id="80800454"/>
<dbReference type="AlphaFoldDB" id="A0A2A7UT62"/>
<accession>A0A2A7UT62</accession>
<keyword evidence="3" id="KW-1185">Reference proteome</keyword>
<gene>
    <name evidence="2" type="ORF">CRM82_07570</name>
</gene>
<evidence type="ECO:0000313" key="3">
    <source>
        <dbReference type="Proteomes" id="UP000220246"/>
    </source>
</evidence>
<protein>
    <recommendedName>
        <fullName evidence="4">DUF2339 domain-containing protein</fullName>
    </recommendedName>
</protein>
<sequence>MNDPDSTDEIIAQAQVMIARLRALLQASDELRRQHGPAVLGAASGPAESAAPLPPAAEEP</sequence>